<sequence length="197" mass="21972">MPGLDFWYSIGSTYTYLTVMRLADAAAQAGVPVRWRPFNVRHVMTVQNNIPFKDKPEKTAYMWRDVERRAQRYGFHVRLPAPYPLPELVLANQVAALGAAEGWGEAYTQAAYRCWFEAGQPAGEDPNLSASLEAAGQDPARVLEEAQSEKTVKMLADATEEAMALGIFGAPSFAVGEEIFWGDDRLEDALLWAQDRQ</sequence>
<dbReference type="AlphaFoldDB" id="A0A9Q9HIX3"/>
<organism evidence="4 5">
    <name type="scientific">Leisingera caerulea</name>
    <name type="common">Phaeobacter caeruleus</name>
    <dbReference type="NCBI Taxonomy" id="506591"/>
    <lineage>
        <taxon>Bacteria</taxon>
        <taxon>Pseudomonadati</taxon>
        <taxon>Pseudomonadota</taxon>
        <taxon>Alphaproteobacteria</taxon>
        <taxon>Rhodobacterales</taxon>
        <taxon>Roseobacteraceae</taxon>
        <taxon>Leisingera</taxon>
    </lineage>
</organism>
<dbReference type="GO" id="GO:1901170">
    <property type="term" value="P:naphthalene catabolic process"/>
    <property type="evidence" value="ECO:0007669"/>
    <property type="project" value="InterPro"/>
</dbReference>
<dbReference type="GO" id="GO:0004602">
    <property type="term" value="F:glutathione peroxidase activity"/>
    <property type="evidence" value="ECO:0007669"/>
    <property type="project" value="TreeGrafter"/>
</dbReference>
<evidence type="ECO:0000313" key="5">
    <source>
        <dbReference type="Proteomes" id="UP001058713"/>
    </source>
</evidence>
<proteinExistence type="inferred from homology"/>
<dbReference type="GO" id="GO:0006749">
    <property type="term" value="P:glutathione metabolic process"/>
    <property type="evidence" value="ECO:0007669"/>
    <property type="project" value="TreeGrafter"/>
</dbReference>
<feature type="active site" description="Nucleophile" evidence="2">
    <location>
        <position position="12"/>
    </location>
</feature>
<evidence type="ECO:0000256" key="1">
    <source>
        <dbReference type="PIRNR" id="PIRNR006386"/>
    </source>
</evidence>
<keyword evidence="1 4" id="KW-0413">Isomerase</keyword>
<evidence type="ECO:0000256" key="2">
    <source>
        <dbReference type="PIRSR" id="PIRSR006386-1"/>
    </source>
</evidence>
<gene>
    <name evidence="4" type="ORF">K3721_04590</name>
</gene>
<dbReference type="PIRSF" id="PIRSF006386">
    <property type="entry name" value="HCCAis_GSTk"/>
    <property type="match status" value="1"/>
</dbReference>
<dbReference type="PANTHER" id="PTHR42943">
    <property type="entry name" value="GLUTATHIONE S-TRANSFERASE KAPPA"/>
    <property type="match status" value="1"/>
</dbReference>
<dbReference type="GO" id="GO:0004364">
    <property type="term" value="F:glutathione transferase activity"/>
    <property type="evidence" value="ECO:0007669"/>
    <property type="project" value="TreeGrafter"/>
</dbReference>
<dbReference type="EC" id="5.99.1.4" evidence="1"/>
<dbReference type="EMBL" id="CP081070">
    <property type="protein sequence ID" value="UWQ54812.1"/>
    <property type="molecule type" value="Genomic_DNA"/>
</dbReference>
<dbReference type="InterPro" id="IPR044087">
    <property type="entry name" value="NahD-like"/>
</dbReference>
<dbReference type="InterPro" id="IPR001853">
    <property type="entry name" value="DSBA-like_thioredoxin_dom"/>
</dbReference>
<dbReference type="GO" id="GO:0018845">
    <property type="term" value="F:2-hydroxychromene-2-carboxylate isomerase activity"/>
    <property type="evidence" value="ECO:0007669"/>
    <property type="project" value="UniProtKB-UniRule"/>
</dbReference>
<dbReference type="KEGG" id="lcae:K3721_04590"/>
<dbReference type="InterPro" id="IPR051924">
    <property type="entry name" value="GST_Kappa/NadH"/>
</dbReference>
<name>A0A9Q9HIX3_LEICA</name>
<evidence type="ECO:0000259" key="3">
    <source>
        <dbReference type="Pfam" id="PF01323"/>
    </source>
</evidence>
<dbReference type="CDD" id="cd03022">
    <property type="entry name" value="DsbA_HCCA_Iso"/>
    <property type="match status" value="1"/>
</dbReference>
<protein>
    <recommendedName>
        <fullName evidence="1">2-hydroxychromene-2-carboxylate isomerase</fullName>
        <ecNumber evidence="1">5.99.1.4</ecNumber>
    </recommendedName>
</protein>
<evidence type="ECO:0000313" key="4">
    <source>
        <dbReference type="EMBL" id="UWQ54812.1"/>
    </source>
</evidence>
<dbReference type="PANTHER" id="PTHR42943:SF2">
    <property type="entry name" value="GLUTATHIONE S-TRANSFERASE KAPPA 1"/>
    <property type="match status" value="1"/>
</dbReference>
<dbReference type="RefSeq" id="WP_259972014.1">
    <property type="nucleotide sequence ID" value="NZ_CP081070.1"/>
</dbReference>
<dbReference type="InterPro" id="IPR014440">
    <property type="entry name" value="HCCAis_GSTk"/>
</dbReference>
<comment type="similarity">
    <text evidence="1">Belongs to the GST superfamily. NadH family.</text>
</comment>
<accession>A0A9Q9HIX3</accession>
<dbReference type="Gene3D" id="3.40.30.10">
    <property type="entry name" value="Glutaredoxin"/>
    <property type="match status" value="1"/>
</dbReference>
<dbReference type="SUPFAM" id="SSF52833">
    <property type="entry name" value="Thioredoxin-like"/>
    <property type="match status" value="1"/>
</dbReference>
<dbReference type="Pfam" id="PF01323">
    <property type="entry name" value="DSBA"/>
    <property type="match status" value="1"/>
</dbReference>
<dbReference type="Proteomes" id="UP001058713">
    <property type="component" value="Chromosome"/>
</dbReference>
<comment type="catalytic activity">
    <reaction evidence="1">
        <text>2-hydroxychromene-2-carboxylate = (3E)-4-(2-hydroxyphenyl)-2-oxobut-3-enoate</text>
        <dbReference type="Rhea" id="RHEA:27401"/>
        <dbReference type="ChEBI" id="CHEBI:59350"/>
        <dbReference type="ChEBI" id="CHEBI:59353"/>
        <dbReference type="EC" id="5.99.1.4"/>
    </reaction>
</comment>
<reference evidence="4" key="1">
    <citation type="submission" date="2021-08" db="EMBL/GenBank/DDBJ databases">
        <authorList>
            <person name="Nwanade C."/>
            <person name="Wang M."/>
            <person name="Masoudi A."/>
            <person name="Yu Z."/>
            <person name="Liu J."/>
        </authorList>
    </citation>
    <scope>NUCLEOTIDE SEQUENCE</scope>
    <source>
        <strain evidence="4">S122</strain>
    </source>
</reference>
<feature type="domain" description="DSBA-like thioredoxin" evidence="3">
    <location>
        <begin position="4"/>
        <end position="187"/>
    </location>
</feature>
<dbReference type="InterPro" id="IPR036249">
    <property type="entry name" value="Thioredoxin-like_sf"/>
</dbReference>